<dbReference type="InterPro" id="IPR050194">
    <property type="entry name" value="Glycosyltransferase_grp1"/>
</dbReference>
<dbReference type="OrthoDB" id="132546at2157"/>
<dbReference type="SUPFAM" id="SSF53756">
    <property type="entry name" value="UDP-Glycosyltransferase/glycogen phosphorylase"/>
    <property type="match status" value="1"/>
</dbReference>
<dbReference type="PANTHER" id="PTHR45947">
    <property type="entry name" value="SULFOQUINOVOSYL TRANSFERASE SQD2"/>
    <property type="match status" value="1"/>
</dbReference>
<comment type="caution">
    <text evidence="1">The sequence shown here is derived from an EMBL/GenBank/DDBJ whole genome shotgun (WGS) entry which is preliminary data.</text>
</comment>
<name>A0A3P3RBL1_9EURY</name>
<dbReference type="PANTHER" id="PTHR45947:SF3">
    <property type="entry name" value="SULFOQUINOVOSYL TRANSFERASE SQD2"/>
    <property type="match status" value="1"/>
</dbReference>
<dbReference type="GO" id="GO:0016757">
    <property type="term" value="F:glycosyltransferase activity"/>
    <property type="evidence" value="ECO:0007669"/>
    <property type="project" value="TreeGrafter"/>
</dbReference>
<protein>
    <submittedName>
        <fullName evidence="1">Glycosyltransferase</fullName>
    </submittedName>
</protein>
<organism evidence="1 2">
    <name type="scientific">Halocatena pleomorpha</name>
    <dbReference type="NCBI Taxonomy" id="1785090"/>
    <lineage>
        <taxon>Archaea</taxon>
        <taxon>Methanobacteriati</taxon>
        <taxon>Methanobacteriota</taxon>
        <taxon>Stenosarchaea group</taxon>
        <taxon>Halobacteria</taxon>
        <taxon>Halobacteriales</taxon>
        <taxon>Natronomonadaceae</taxon>
        <taxon>Halocatena</taxon>
    </lineage>
</organism>
<gene>
    <name evidence="1" type="ORF">EIK79_10485</name>
</gene>
<dbReference type="EMBL" id="RRCH01000022">
    <property type="protein sequence ID" value="RRJ30338.1"/>
    <property type="molecule type" value="Genomic_DNA"/>
</dbReference>
<proteinExistence type="predicted"/>
<sequence>MMGDESRARVLWFTPDKPEHISVGRRRIAQRLEADGYRVTVCGTTLGTVRSAVGHRKRYDAVIGTTRAGAVAGMFLSALGGPPLVVDHVDPIEQFETTHPWWVAVPVRWLERVAFAVAAHVLYVYSEERERVRRSSESVSNTDLPVDYDRFADPSQERVAVAHERLSSLDAERTLIYVGGLEPIYHISALLDAMSSLPAWTLVVLGTGSLEPEVRRAATERSNVVYLGTVPHEDVPGYLHAADVGVCLVDDPHTLKVLEYGAAGLPVVQLAGRAESRLDGLVTFCEPTPADIARAVQSAADTPRSGALQTFVRQFDVETVADDYANALETVITA</sequence>
<dbReference type="AlphaFoldDB" id="A0A3P3RBL1"/>
<dbReference type="Gene3D" id="3.40.50.2000">
    <property type="entry name" value="Glycogen Phosphorylase B"/>
    <property type="match status" value="1"/>
</dbReference>
<evidence type="ECO:0000313" key="1">
    <source>
        <dbReference type="EMBL" id="RRJ30338.1"/>
    </source>
</evidence>
<accession>A0A3P3RBL1</accession>
<reference evidence="1 2" key="1">
    <citation type="submission" date="2018-11" db="EMBL/GenBank/DDBJ databases">
        <title>Taxonoimc description of Halomarina strain SPP-AMP-1.</title>
        <authorList>
            <person name="Pal Y."/>
            <person name="Srinivasana K."/>
            <person name="Verma A."/>
            <person name="Kumar P."/>
        </authorList>
    </citation>
    <scope>NUCLEOTIDE SEQUENCE [LARGE SCALE GENOMIC DNA]</scope>
    <source>
        <strain evidence="1 2">SPP-AMP-1</strain>
    </source>
</reference>
<keyword evidence="2" id="KW-1185">Reference proteome</keyword>
<evidence type="ECO:0000313" key="2">
    <source>
        <dbReference type="Proteomes" id="UP000282322"/>
    </source>
</evidence>
<dbReference type="Pfam" id="PF13692">
    <property type="entry name" value="Glyco_trans_1_4"/>
    <property type="match status" value="1"/>
</dbReference>
<dbReference type="Proteomes" id="UP000282322">
    <property type="component" value="Unassembled WGS sequence"/>
</dbReference>